<dbReference type="GO" id="GO:0015421">
    <property type="term" value="F:ABC-type oligopeptide transporter activity"/>
    <property type="evidence" value="ECO:0007669"/>
    <property type="project" value="TreeGrafter"/>
</dbReference>
<evidence type="ECO:0000256" key="6">
    <source>
        <dbReference type="ARBA" id="ARBA00023136"/>
    </source>
</evidence>
<keyword evidence="6 7" id="KW-0472">Membrane</keyword>
<dbReference type="SMART" id="SM00382">
    <property type="entry name" value="AAA"/>
    <property type="match status" value="1"/>
</dbReference>
<accession>A0A0L8ALR7</accession>
<dbReference type="Pfam" id="PF00664">
    <property type="entry name" value="ABC_membrane"/>
    <property type="match status" value="1"/>
</dbReference>
<feature type="transmembrane region" description="Helical" evidence="7">
    <location>
        <begin position="138"/>
        <end position="156"/>
    </location>
</feature>
<feature type="transmembrane region" description="Helical" evidence="7">
    <location>
        <begin position="61"/>
        <end position="81"/>
    </location>
</feature>
<evidence type="ECO:0008006" key="12">
    <source>
        <dbReference type="Google" id="ProtNLM"/>
    </source>
</evidence>
<dbReference type="PROSITE" id="PS50893">
    <property type="entry name" value="ABC_TRANSPORTER_2"/>
    <property type="match status" value="1"/>
</dbReference>
<organism evidence="10 11">
    <name type="scientific">Roseivirga seohaensis subsp. aquiponti</name>
    <dbReference type="NCBI Taxonomy" id="1566026"/>
    <lineage>
        <taxon>Bacteria</taxon>
        <taxon>Pseudomonadati</taxon>
        <taxon>Bacteroidota</taxon>
        <taxon>Cytophagia</taxon>
        <taxon>Cytophagales</taxon>
        <taxon>Roseivirgaceae</taxon>
        <taxon>Roseivirga</taxon>
    </lineage>
</organism>
<evidence type="ECO:0000256" key="3">
    <source>
        <dbReference type="ARBA" id="ARBA00022741"/>
    </source>
</evidence>
<evidence type="ECO:0000256" key="7">
    <source>
        <dbReference type="SAM" id="Phobius"/>
    </source>
</evidence>
<keyword evidence="2 7" id="KW-0812">Transmembrane</keyword>
<evidence type="ECO:0000313" key="11">
    <source>
        <dbReference type="Proteomes" id="UP000036908"/>
    </source>
</evidence>
<dbReference type="OrthoDB" id="311344at2"/>
<dbReference type="AlphaFoldDB" id="A0A0L8ALR7"/>
<evidence type="ECO:0000313" key="10">
    <source>
        <dbReference type="EMBL" id="KOF03147.1"/>
    </source>
</evidence>
<dbReference type="Gene3D" id="3.40.50.300">
    <property type="entry name" value="P-loop containing nucleotide triphosphate hydrolases"/>
    <property type="match status" value="1"/>
</dbReference>
<dbReference type="GO" id="GO:0005886">
    <property type="term" value="C:plasma membrane"/>
    <property type="evidence" value="ECO:0007669"/>
    <property type="project" value="UniProtKB-SubCell"/>
</dbReference>
<dbReference type="InterPro" id="IPR039421">
    <property type="entry name" value="Type_1_exporter"/>
</dbReference>
<dbReference type="PATRIC" id="fig|1566026.4.peg.3315"/>
<dbReference type="PANTHER" id="PTHR43394">
    <property type="entry name" value="ATP-DEPENDENT PERMEASE MDL1, MITOCHONDRIAL"/>
    <property type="match status" value="1"/>
</dbReference>
<evidence type="ECO:0000256" key="4">
    <source>
        <dbReference type="ARBA" id="ARBA00022840"/>
    </source>
</evidence>
<evidence type="ECO:0000256" key="2">
    <source>
        <dbReference type="ARBA" id="ARBA00022692"/>
    </source>
</evidence>
<dbReference type="Gene3D" id="1.20.1560.10">
    <property type="entry name" value="ABC transporter type 1, transmembrane domain"/>
    <property type="match status" value="1"/>
</dbReference>
<dbReference type="SUPFAM" id="SSF90123">
    <property type="entry name" value="ABC transporter transmembrane region"/>
    <property type="match status" value="1"/>
</dbReference>
<comment type="caution">
    <text evidence="10">The sequence shown here is derived from an EMBL/GenBank/DDBJ whole genome shotgun (WGS) entry which is preliminary data.</text>
</comment>
<name>A0A0L8ALR7_9BACT</name>
<feature type="domain" description="ABC transmembrane type-1" evidence="9">
    <location>
        <begin position="29"/>
        <end position="306"/>
    </location>
</feature>
<dbReference type="EMBL" id="JSVA01000008">
    <property type="protein sequence ID" value="KOF03147.1"/>
    <property type="molecule type" value="Genomic_DNA"/>
</dbReference>
<dbReference type="InterPro" id="IPR011527">
    <property type="entry name" value="ABC1_TM_dom"/>
</dbReference>
<keyword evidence="3" id="KW-0547">Nucleotide-binding</keyword>
<proteinExistence type="predicted"/>
<dbReference type="SUPFAM" id="SSF52540">
    <property type="entry name" value="P-loop containing nucleoside triphosphate hydrolases"/>
    <property type="match status" value="1"/>
</dbReference>
<sequence>MNPAISISPVKRFLNMLKVDKREIISVYVYALFNGVITLSLPLGIQAIINLISGGQVSTSWFILVIFVIVGVIASGVMQIMQLTITENIQQKIFTRSAFEFAYRIPRMKMESIKNTYIPELANRFFDTLSVQKGLSKILIDFSSASLQVVFGLILLSLYHPFFIMFGLLLVVVVYLIFRFTAPKGLKTSIIESKNKYMVAHWLEELARAMETFKLAGQTPLPLERTDDVVEGYLTSRKAHFKTLLTQYINLVGFKVLVTAGLLLIGGLLVINQQMNIGQFVAAEIIIILVLNSVEKLILSMETIYDVLTSIEKIGNVTDIPLDSDSGTTADTSDDQGLSINITNLGYRFSYLKEDTIKNVNLSIEAGEKICLSGYNGSGKSLLLHVVSGLYDEYSGSISSQGVPLTSWCKADFHKLIGDNLTRGDIFNATLFENISLGKPEITMSRVQQVAEIVGLKDFVDAIPQGYYTTLLPEGRNLPQSIILRIMLARSIAGNFKMILLEDNFNQLNEKDKASFLDFLLSQQWTVIAVSNDPFVADKFDRTIVMEKGEIIAKGTVSSMTTYPWYSNIFSKK</sequence>
<feature type="transmembrane region" description="Helical" evidence="7">
    <location>
        <begin position="248"/>
        <end position="271"/>
    </location>
</feature>
<dbReference type="InterPro" id="IPR027417">
    <property type="entry name" value="P-loop_NTPase"/>
</dbReference>
<dbReference type="GO" id="GO:0016887">
    <property type="term" value="F:ATP hydrolysis activity"/>
    <property type="evidence" value="ECO:0007669"/>
    <property type="project" value="InterPro"/>
</dbReference>
<evidence type="ECO:0000259" key="8">
    <source>
        <dbReference type="PROSITE" id="PS50893"/>
    </source>
</evidence>
<comment type="subcellular location">
    <subcellularLocation>
        <location evidence="1">Cell membrane</location>
        <topology evidence="1">Multi-pass membrane protein</topology>
    </subcellularLocation>
</comment>
<dbReference type="PANTHER" id="PTHR43394:SF4">
    <property type="entry name" value="TOXIN SECRETION ABC TRANSPORTER ATP-BINDING PROTEIN"/>
    <property type="match status" value="1"/>
</dbReference>
<evidence type="ECO:0000256" key="1">
    <source>
        <dbReference type="ARBA" id="ARBA00004651"/>
    </source>
</evidence>
<dbReference type="PROSITE" id="PS50929">
    <property type="entry name" value="ABC_TM1F"/>
    <property type="match status" value="1"/>
</dbReference>
<dbReference type="InterPro" id="IPR036640">
    <property type="entry name" value="ABC1_TM_sf"/>
</dbReference>
<dbReference type="InterPro" id="IPR003439">
    <property type="entry name" value="ABC_transporter-like_ATP-bd"/>
</dbReference>
<reference evidence="11" key="1">
    <citation type="submission" date="2014-11" db="EMBL/GenBank/DDBJ databases">
        <title>Genome sequencing of Roseivirga sp. D-25.</title>
        <authorList>
            <person name="Selvaratnam C."/>
            <person name="Thevarajoo S."/>
            <person name="Goh K.M."/>
            <person name="Eee R."/>
            <person name="Chan K.-G."/>
            <person name="Chong C.S."/>
        </authorList>
    </citation>
    <scope>NUCLEOTIDE SEQUENCE [LARGE SCALE GENOMIC DNA]</scope>
    <source>
        <strain evidence="11">D-25</strain>
    </source>
</reference>
<gene>
    <name evidence="10" type="ORF">OB69_07420</name>
</gene>
<dbReference type="GO" id="GO:0005524">
    <property type="term" value="F:ATP binding"/>
    <property type="evidence" value="ECO:0007669"/>
    <property type="project" value="UniProtKB-KW"/>
</dbReference>
<feature type="transmembrane region" description="Helical" evidence="7">
    <location>
        <begin position="162"/>
        <end position="182"/>
    </location>
</feature>
<dbReference type="RefSeq" id="WP_053223073.1">
    <property type="nucleotide sequence ID" value="NZ_JSVA01000008.1"/>
</dbReference>
<evidence type="ECO:0000259" key="9">
    <source>
        <dbReference type="PROSITE" id="PS50929"/>
    </source>
</evidence>
<feature type="transmembrane region" description="Helical" evidence="7">
    <location>
        <begin position="27"/>
        <end position="49"/>
    </location>
</feature>
<feature type="domain" description="ABC transporter" evidence="8">
    <location>
        <begin position="340"/>
        <end position="573"/>
    </location>
</feature>
<keyword evidence="5 7" id="KW-1133">Transmembrane helix</keyword>
<dbReference type="Proteomes" id="UP000036908">
    <property type="component" value="Unassembled WGS sequence"/>
</dbReference>
<keyword evidence="11" id="KW-1185">Reference proteome</keyword>
<evidence type="ECO:0000256" key="5">
    <source>
        <dbReference type="ARBA" id="ARBA00022989"/>
    </source>
</evidence>
<keyword evidence="4" id="KW-0067">ATP-binding</keyword>
<dbReference type="InterPro" id="IPR003593">
    <property type="entry name" value="AAA+_ATPase"/>
</dbReference>
<protein>
    <recommendedName>
        <fullName evidence="12">ABC transporter ATP-binding protein</fullName>
    </recommendedName>
</protein>
<dbReference type="Pfam" id="PF00005">
    <property type="entry name" value="ABC_tran"/>
    <property type="match status" value="1"/>
</dbReference>